<feature type="transmembrane region" description="Helical" evidence="6">
    <location>
        <begin position="390"/>
        <end position="409"/>
    </location>
</feature>
<dbReference type="EMBL" id="AWTC01000025">
    <property type="protein sequence ID" value="EST10356.1"/>
    <property type="molecule type" value="Genomic_DNA"/>
</dbReference>
<feature type="transmembrane region" description="Helical" evidence="6">
    <location>
        <begin position="187"/>
        <end position="212"/>
    </location>
</feature>
<dbReference type="eggNOG" id="COG2244">
    <property type="taxonomic scope" value="Bacteria"/>
</dbReference>
<feature type="transmembrane region" description="Helical" evidence="6">
    <location>
        <begin position="484"/>
        <end position="507"/>
    </location>
</feature>
<dbReference type="PATRIC" id="fig|1395513.3.peg.3583"/>
<feature type="transmembrane region" description="Helical" evidence="6">
    <location>
        <begin position="123"/>
        <end position="144"/>
    </location>
</feature>
<feature type="transmembrane region" description="Helical" evidence="6">
    <location>
        <begin position="52"/>
        <end position="71"/>
    </location>
</feature>
<feature type="transmembrane region" description="Helical" evidence="6">
    <location>
        <begin position="285"/>
        <end position="304"/>
    </location>
</feature>
<evidence type="ECO:0000256" key="5">
    <source>
        <dbReference type="ARBA" id="ARBA00023136"/>
    </source>
</evidence>
<evidence type="ECO:0000256" key="1">
    <source>
        <dbReference type="ARBA" id="ARBA00004651"/>
    </source>
</evidence>
<dbReference type="PANTHER" id="PTHR30250:SF29">
    <property type="entry name" value="POLYSACCHARIDE BIOSYNTHESIS PROTEIN C-TERMINAL DOMAIN-CONTAINING PROTEIN"/>
    <property type="match status" value="1"/>
</dbReference>
<feature type="transmembrane region" description="Helical" evidence="6">
    <location>
        <begin position="12"/>
        <end position="32"/>
    </location>
</feature>
<feature type="transmembrane region" description="Helical" evidence="6">
    <location>
        <begin position="458"/>
        <end position="478"/>
    </location>
</feature>
<dbReference type="InterPro" id="IPR050833">
    <property type="entry name" value="Poly_Biosynth_Transport"/>
</dbReference>
<dbReference type="Proteomes" id="UP000018296">
    <property type="component" value="Unassembled WGS sequence"/>
</dbReference>
<dbReference type="GO" id="GO:0005886">
    <property type="term" value="C:plasma membrane"/>
    <property type="evidence" value="ECO:0007669"/>
    <property type="project" value="UniProtKB-SubCell"/>
</dbReference>
<sequence>MRNEKRESHLVWRGAAILTGAALLVKLMSALYRLPYQNFAGDVGFYVYQQVYPFYALAVALGSTGFPIVISKYMAETNGKSGQDKASVQRHALLALLILCSLFFAVLFFFARPLTVIIGDRQLTNLIRIAASIYLFVPIIAILRGTFQGDKENMLPTALSQIGEQATRVLFILGVSWYLFVNHGNAYQFGFAATAGSAFAPLVSMVILMLFLPGKGAFFKNIFGQVTAPVNWPLVKELIVSGCLFSILALPLLLFQLIDSLTVLRLLEKAHLALPRAEKGIYDRAYQLTQFGMIAAASLTAAIVPRLAQLASLRRKRAYQLEATLALKVSLAFGAAAAAGLMSISREVNIMLFRNANGTLAFAIAALTMLTLSLILTASGILESAGKPWIPFYFLLIGSCVKCVGNYLLIPRLSIAGAAAATCLGTAVTAVLCLRYLRRVQLTKRLSWKTLAKLSISIIGMTGAVLFWKIGMMHWSAALAPRPFAAVTALFGAILGGLTFMTILYFVHYLDKRDWSRLPISRYRKTFRRSNTKTIGISGKSRKL</sequence>
<comment type="caution">
    <text evidence="7">The sequence shown here is derived from an EMBL/GenBank/DDBJ whole genome shotgun (WGS) entry which is preliminary data.</text>
</comment>
<accession>V6IV68</accession>
<dbReference type="STRING" id="1395513.P343_17645"/>
<feature type="transmembrane region" description="Helical" evidence="6">
    <location>
        <begin position="356"/>
        <end position="378"/>
    </location>
</feature>
<dbReference type="CDD" id="cd13124">
    <property type="entry name" value="MATE_SpoVB_like"/>
    <property type="match status" value="1"/>
</dbReference>
<organism evidence="7 8">
    <name type="scientific">Sporolactobacillus laevolacticus DSM 442</name>
    <dbReference type="NCBI Taxonomy" id="1395513"/>
    <lineage>
        <taxon>Bacteria</taxon>
        <taxon>Bacillati</taxon>
        <taxon>Bacillota</taxon>
        <taxon>Bacilli</taxon>
        <taxon>Bacillales</taxon>
        <taxon>Sporolactobacillaceae</taxon>
        <taxon>Sporolactobacillus</taxon>
    </lineage>
</organism>
<feature type="transmembrane region" description="Helical" evidence="6">
    <location>
        <begin position="238"/>
        <end position="258"/>
    </location>
</feature>
<name>V6IV68_9BACL</name>
<comment type="subcellular location">
    <subcellularLocation>
        <location evidence="1">Cell membrane</location>
        <topology evidence="1">Multi-pass membrane protein</topology>
    </subcellularLocation>
</comment>
<dbReference type="Pfam" id="PF01943">
    <property type="entry name" value="Polysacc_synt"/>
    <property type="match status" value="1"/>
</dbReference>
<dbReference type="OrthoDB" id="9775950at2"/>
<dbReference type="PANTHER" id="PTHR30250">
    <property type="entry name" value="PST FAMILY PREDICTED COLANIC ACID TRANSPORTER"/>
    <property type="match status" value="1"/>
</dbReference>
<evidence type="ECO:0000313" key="8">
    <source>
        <dbReference type="Proteomes" id="UP000018296"/>
    </source>
</evidence>
<feature type="transmembrane region" description="Helical" evidence="6">
    <location>
        <begin position="415"/>
        <end position="437"/>
    </location>
</feature>
<evidence type="ECO:0000256" key="3">
    <source>
        <dbReference type="ARBA" id="ARBA00022692"/>
    </source>
</evidence>
<keyword evidence="3 6" id="KW-0812">Transmembrane</keyword>
<feature type="transmembrane region" description="Helical" evidence="6">
    <location>
        <begin position="165"/>
        <end position="181"/>
    </location>
</feature>
<evidence type="ECO:0000256" key="2">
    <source>
        <dbReference type="ARBA" id="ARBA00022475"/>
    </source>
</evidence>
<gene>
    <name evidence="7" type="ORF">P343_17645</name>
</gene>
<keyword evidence="2" id="KW-1003">Cell membrane</keyword>
<dbReference type="RefSeq" id="WP_023511717.1">
    <property type="nucleotide sequence ID" value="NZ_AWTC01000025.1"/>
</dbReference>
<reference evidence="7 8" key="1">
    <citation type="journal article" date="2013" name="Genome Announc.">
        <title>Genome Sequence of Sporolactobacillus laevolacticus DSM442, an Efficient Polymer-Grade D-Lactate Producer from Agricultural Waste Cottonseed as a Nitrogen Source.</title>
        <authorList>
            <person name="Wang H."/>
            <person name="Wang L."/>
            <person name="Ju J."/>
            <person name="Yu B."/>
            <person name="Ma Y."/>
        </authorList>
    </citation>
    <scope>NUCLEOTIDE SEQUENCE [LARGE SCALE GENOMIC DNA]</scope>
    <source>
        <strain evidence="7 8">DSM 442</strain>
    </source>
</reference>
<dbReference type="AlphaFoldDB" id="V6IV68"/>
<keyword evidence="8" id="KW-1185">Reference proteome</keyword>
<evidence type="ECO:0000256" key="6">
    <source>
        <dbReference type="SAM" id="Phobius"/>
    </source>
</evidence>
<proteinExistence type="predicted"/>
<feature type="transmembrane region" description="Helical" evidence="6">
    <location>
        <begin position="92"/>
        <end position="111"/>
    </location>
</feature>
<evidence type="ECO:0000313" key="7">
    <source>
        <dbReference type="EMBL" id="EST10356.1"/>
    </source>
</evidence>
<keyword evidence="4 6" id="KW-1133">Transmembrane helix</keyword>
<dbReference type="InterPro" id="IPR002797">
    <property type="entry name" value="Polysacc_synth"/>
</dbReference>
<evidence type="ECO:0000256" key="4">
    <source>
        <dbReference type="ARBA" id="ARBA00022989"/>
    </source>
</evidence>
<feature type="transmembrane region" description="Helical" evidence="6">
    <location>
        <begin position="325"/>
        <end position="344"/>
    </location>
</feature>
<dbReference type="InterPro" id="IPR024923">
    <property type="entry name" value="PG_synth_SpoVB"/>
</dbReference>
<keyword evidence="5 6" id="KW-0472">Membrane</keyword>
<protein>
    <submittedName>
        <fullName evidence="7">Transporter</fullName>
    </submittedName>
</protein>